<evidence type="ECO:0000256" key="3">
    <source>
        <dbReference type="SAM" id="SignalP"/>
    </source>
</evidence>
<feature type="signal peptide" evidence="3">
    <location>
        <begin position="1"/>
        <end position="24"/>
    </location>
</feature>
<dbReference type="EMBL" id="CP033969">
    <property type="protein sequence ID" value="AZG14817.1"/>
    <property type="molecule type" value="Genomic_DNA"/>
</dbReference>
<dbReference type="OrthoDB" id="7032041at2"/>
<dbReference type="Proteomes" id="UP000270411">
    <property type="component" value="Chromosome 1"/>
</dbReference>
<dbReference type="AlphaFoldDB" id="A0A3G8H2W3"/>
<dbReference type="KEGG" id="cpau:EHF44_16085"/>
<feature type="compositionally biased region" description="Basic and acidic residues" evidence="2">
    <location>
        <begin position="197"/>
        <end position="207"/>
    </location>
</feature>
<protein>
    <submittedName>
        <fullName evidence="4">DNA repair protein</fullName>
    </submittedName>
</protein>
<dbReference type="RefSeq" id="WP_124684571.1">
    <property type="nucleotide sequence ID" value="NZ_CP033969.1"/>
</dbReference>
<organism evidence="4 5">
    <name type="scientific">Cupriavidus pauculus</name>
    <dbReference type="NCBI Taxonomy" id="82633"/>
    <lineage>
        <taxon>Bacteria</taxon>
        <taxon>Pseudomonadati</taxon>
        <taxon>Pseudomonadota</taxon>
        <taxon>Betaproteobacteria</taxon>
        <taxon>Burkholderiales</taxon>
        <taxon>Burkholderiaceae</taxon>
        <taxon>Cupriavidus</taxon>
    </lineage>
</organism>
<evidence type="ECO:0000313" key="4">
    <source>
        <dbReference type="EMBL" id="AZG14817.1"/>
    </source>
</evidence>
<evidence type="ECO:0000256" key="1">
    <source>
        <dbReference type="SAM" id="Coils"/>
    </source>
</evidence>
<evidence type="ECO:0000313" key="5">
    <source>
        <dbReference type="Proteomes" id="UP000270411"/>
    </source>
</evidence>
<keyword evidence="1" id="KW-0175">Coiled coil</keyword>
<proteinExistence type="predicted"/>
<feature type="region of interest" description="Disordered" evidence="2">
    <location>
        <begin position="197"/>
        <end position="218"/>
    </location>
</feature>
<sequence>MGPIQKAAWCAVLCAIPVAALAQAQGSLEDRLRTQLRTLNAQNQQLQAEKSTMHAALRGAEADRDAARKELAGLRGDLDAARQRAQGLAARQRQVEEGAAAQARAADEKREASQEAARTLQQQLAATTQDRGKLADALRERDAQLQACGTRNANLLATGKEILAAYERFDIADAVALRQPLAAGMRVRLENAAQDYGDRLHENRFDPRAATGVPAATP</sequence>
<accession>A0A3G8H2W3</accession>
<keyword evidence="3" id="KW-0732">Signal</keyword>
<gene>
    <name evidence="4" type="ORF">EHF44_16085</name>
</gene>
<name>A0A3G8H2W3_9BURK</name>
<feature type="coiled-coil region" evidence="1">
    <location>
        <begin position="29"/>
        <end position="130"/>
    </location>
</feature>
<feature type="chain" id="PRO_5018090902" evidence="3">
    <location>
        <begin position="25"/>
        <end position="218"/>
    </location>
</feature>
<evidence type="ECO:0000256" key="2">
    <source>
        <dbReference type="SAM" id="MobiDB-lite"/>
    </source>
</evidence>
<reference evidence="5" key="1">
    <citation type="submission" date="2018-11" db="EMBL/GenBank/DDBJ databases">
        <title>FDA dAtabase for Regulatory Grade micrObial Sequences (FDA-ARGOS): Supporting development and validation of Infectious Disease Dx tests.</title>
        <authorList>
            <person name="Goldberg B."/>
            <person name="Campos J."/>
            <person name="Tallon L."/>
            <person name="Sadzewicz L."/>
            <person name="Zhao X."/>
            <person name="Vavikolanu K."/>
            <person name="Mehta A."/>
            <person name="Aluvathingal J."/>
            <person name="Nadendla S."/>
            <person name="Geyer C."/>
            <person name="Nandy P."/>
            <person name="Yan Y."/>
            <person name="Sichtig H."/>
        </authorList>
    </citation>
    <scope>NUCLEOTIDE SEQUENCE [LARGE SCALE GENOMIC DNA]</scope>
    <source>
        <strain evidence="5">FDAARGOS_614</strain>
    </source>
</reference>